<protein>
    <submittedName>
        <fullName evidence="5">HxlR family transcriptional regulator</fullName>
    </submittedName>
</protein>
<dbReference type="KEGG" id="salj:SMD11_6437"/>
<dbReference type="RefSeq" id="WP_372478736.1">
    <property type="nucleotide sequence ID" value="NZ_CP021744.1"/>
</dbReference>
<evidence type="ECO:0000256" key="1">
    <source>
        <dbReference type="ARBA" id="ARBA00023015"/>
    </source>
</evidence>
<dbReference type="InterPro" id="IPR036390">
    <property type="entry name" value="WH_DNA-bd_sf"/>
</dbReference>
<feature type="domain" description="HTH hxlR-type" evidence="4">
    <location>
        <begin position="10"/>
        <end position="107"/>
    </location>
</feature>
<accession>A0A1Z2LCH3</accession>
<dbReference type="GO" id="GO:0003677">
    <property type="term" value="F:DNA binding"/>
    <property type="evidence" value="ECO:0007669"/>
    <property type="project" value="UniProtKB-KW"/>
</dbReference>
<name>A0A1Z2LCH3_9ACTN</name>
<sequence>MGAMTTSRPCSIADALGVVGEKYSLLVLREVFFGVRRFDAIARNTGAPRDILASRLRRLVEAGVLEKVPYNERPARFEYCPTPSGYDLRPVLLMLMRWGDRHLAELAPTVFEHSCGSDLDPAVVCRCCGEEIDSASITPRFQVPGWTVEGAA</sequence>
<keyword evidence="2" id="KW-0238">DNA-binding</keyword>
<evidence type="ECO:0000256" key="3">
    <source>
        <dbReference type="ARBA" id="ARBA00023163"/>
    </source>
</evidence>
<dbReference type="Pfam" id="PF01638">
    <property type="entry name" value="HxlR"/>
    <property type="match status" value="1"/>
</dbReference>
<dbReference type="InterPro" id="IPR036388">
    <property type="entry name" value="WH-like_DNA-bd_sf"/>
</dbReference>
<dbReference type="Proteomes" id="UP000195755">
    <property type="component" value="Chromosome"/>
</dbReference>
<gene>
    <name evidence="5" type="ORF">SMD11_6437</name>
</gene>
<proteinExistence type="predicted"/>
<reference evidence="5 6" key="1">
    <citation type="submission" date="2017-06" db="EMBL/GenBank/DDBJ databases">
        <title>Streptomyces albireticuli Genome sequencing and assembly.</title>
        <authorList>
            <person name="Wang Y."/>
            <person name="Du B."/>
            <person name="Ding Y."/>
            <person name="Liu H."/>
            <person name="Hou Q."/>
            <person name="Liu K."/>
            <person name="Yao L."/>
            <person name="Wang C."/>
        </authorList>
    </citation>
    <scope>NUCLEOTIDE SEQUENCE [LARGE SCALE GENOMIC DNA]</scope>
    <source>
        <strain evidence="5 6">MDJK11</strain>
    </source>
</reference>
<dbReference type="InterPro" id="IPR002577">
    <property type="entry name" value="HTH_HxlR"/>
</dbReference>
<dbReference type="PROSITE" id="PS51118">
    <property type="entry name" value="HTH_HXLR"/>
    <property type="match status" value="1"/>
</dbReference>
<dbReference type="Gene3D" id="1.10.10.10">
    <property type="entry name" value="Winged helix-like DNA-binding domain superfamily/Winged helix DNA-binding domain"/>
    <property type="match status" value="1"/>
</dbReference>
<dbReference type="PANTHER" id="PTHR33204:SF18">
    <property type="entry name" value="TRANSCRIPTIONAL REGULATORY PROTEIN"/>
    <property type="match status" value="1"/>
</dbReference>
<dbReference type="PANTHER" id="PTHR33204">
    <property type="entry name" value="TRANSCRIPTIONAL REGULATOR, MARR FAMILY"/>
    <property type="match status" value="1"/>
</dbReference>
<evidence type="ECO:0000259" key="4">
    <source>
        <dbReference type="PROSITE" id="PS51118"/>
    </source>
</evidence>
<dbReference type="SUPFAM" id="SSF46785">
    <property type="entry name" value="Winged helix' DNA-binding domain"/>
    <property type="match status" value="1"/>
</dbReference>
<evidence type="ECO:0000313" key="5">
    <source>
        <dbReference type="EMBL" id="ARZ72013.1"/>
    </source>
</evidence>
<dbReference type="EMBL" id="CP021744">
    <property type="protein sequence ID" value="ARZ72013.1"/>
    <property type="molecule type" value="Genomic_DNA"/>
</dbReference>
<organism evidence="5 6">
    <name type="scientific">Streptomyces albireticuli</name>
    <dbReference type="NCBI Taxonomy" id="1940"/>
    <lineage>
        <taxon>Bacteria</taxon>
        <taxon>Bacillati</taxon>
        <taxon>Actinomycetota</taxon>
        <taxon>Actinomycetes</taxon>
        <taxon>Kitasatosporales</taxon>
        <taxon>Streptomycetaceae</taxon>
        <taxon>Streptomyces</taxon>
    </lineage>
</organism>
<evidence type="ECO:0000313" key="6">
    <source>
        <dbReference type="Proteomes" id="UP000195755"/>
    </source>
</evidence>
<dbReference type="AlphaFoldDB" id="A0A1Z2LCH3"/>
<keyword evidence="3" id="KW-0804">Transcription</keyword>
<evidence type="ECO:0000256" key="2">
    <source>
        <dbReference type="ARBA" id="ARBA00023125"/>
    </source>
</evidence>
<keyword evidence="1" id="KW-0805">Transcription regulation</keyword>